<protein>
    <recommendedName>
        <fullName evidence="3">Ubiquitin carboxyl-terminal hydrolase</fullName>
        <ecNumber evidence="3">3.4.19.12</ecNumber>
    </recommendedName>
</protein>
<evidence type="ECO:0000256" key="3">
    <source>
        <dbReference type="RuleBase" id="RU366025"/>
    </source>
</evidence>
<feature type="region of interest" description="Disordered" evidence="4">
    <location>
        <begin position="59"/>
        <end position="93"/>
    </location>
</feature>
<reference evidence="6 7" key="1">
    <citation type="journal article" date="2019" name="Genome Biol. Evol.">
        <title>Whole-Genome Sequencing of the Giant Devil Catfish, Bagarius yarrelli.</title>
        <authorList>
            <person name="Jiang W."/>
            <person name="Lv Y."/>
            <person name="Cheng L."/>
            <person name="Yang K."/>
            <person name="Chao B."/>
            <person name="Wang X."/>
            <person name="Li Y."/>
            <person name="Pan X."/>
            <person name="You X."/>
            <person name="Zhang Y."/>
            <person name="Yang J."/>
            <person name="Li J."/>
            <person name="Zhang X."/>
            <person name="Liu S."/>
            <person name="Sun C."/>
            <person name="Yang J."/>
            <person name="Shi Q."/>
        </authorList>
    </citation>
    <scope>NUCLEOTIDE SEQUENCE [LARGE SCALE GENOMIC DNA]</scope>
    <source>
        <strain evidence="6">JWS20170419001</strain>
        <tissue evidence="6">Muscle</tissue>
    </source>
</reference>
<dbReference type="PROSITE" id="PS00973">
    <property type="entry name" value="USP_2"/>
    <property type="match status" value="1"/>
</dbReference>
<feature type="compositionally biased region" description="Basic and acidic residues" evidence="4">
    <location>
        <begin position="437"/>
        <end position="452"/>
    </location>
</feature>
<proteinExistence type="inferred from homology"/>
<accession>A0A556TTY0</accession>
<dbReference type="Proteomes" id="UP000319801">
    <property type="component" value="Unassembled WGS sequence"/>
</dbReference>
<keyword evidence="3" id="KW-0833">Ubl conjugation pathway</keyword>
<dbReference type="EC" id="3.4.19.12" evidence="3"/>
<feature type="region of interest" description="Disordered" evidence="4">
    <location>
        <begin position="315"/>
        <end position="452"/>
    </location>
</feature>
<dbReference type="InterPro" id="IPR038765">
    <property type="entry name" value="Papain-like_cys_pep_sf"/>
</dbReference>
<dbReference type="EMBL" id="VCAZ01000018">
    <property type="protein sequence ID" value="TSK67195.1"/>
    <property type="molecule type" value="Genomic_DNA"/>
</dbReference>
<dbReference type="InterPro" id="IPR050185">
    <property type="entry name" value="Ub_carboxyl-term_hydrolase"/>
</dbReference>
<dbReference type="Gene3D" id="3.90.70.10">
    <property type="entry name" value="Cysteine proteinases"/>
    <property type="match status" value="2"/>
</dbReference>
<sequence>MGKKRAKDRGTSPKIDNSSDLTGQGDPKCYICDDIIYYSSTGQLAQLISNIKKQILRDSRHTPVTRKTNEEKNALSETAAEKEREKKEEQKDEEKLLKEINQESHSCTVPVRGFVNLGNTCFFNAVLQNLSQTFLLRELLSDFRDEEKSVLITPSSSLELEPLRVQLPRPGALTLAMCQLLNEVQVTKKDRVTPEELFKQVATRFKGFQQQDSQELLRYLLDGMRSEENIRVTAGIQNALKISGRPSEQKTLVKEYESNGVTKNFVERVFGGELTSTVMCTECKTVSEVVEVFLDLSLPVADEAYRKTAGGFANSRLKKSESAESGRSVETPQTSGNEDLLTGSGSKYQQKKAKKQARKQAKNQRRQQKLDAKSTPDLLTNQSEDASPEAPPPSADADDNASDLISQTEPTKQNQDEDDGEEENSTFNGFSSLSEEGIEKQEGKEDAGHEETALTTSVRALTLSEDQQKEVESGAESEIDLGAESGFVVVNADPKAAFSSLSSRVALNTSECSVEASLYQFTQVEQLTHTNSLLCGRKKVYTEAMKQMLISYPPPVLTLHLKRFQQGVQEGQTQLLYSLYGIVEHSGTMRTGHYTAFVKARPRTHTSSASLNGATDVEVPPKGSWFHISDTSVHSVTEARVQASQAYLLFYERIS</sequence>
<feature type="compositionally biased region" description="Polar residues" evidence="4">
    <location>
        <begin position="325"/>
        <end position="348"/>
    </location>
</feature>
<keyword evidence="3" id="KW-0645">Protease</keyword>
<feature type="domain" description="USP" evidence="5">
    <location>
        <begin position="112"/>
        <end position="654"/>
    </location>
</feature>
<evidence type="ECO:0000256" key="1">
    <source>
        <dbReference type="ARBA" id="ARBA00000707"/>
    </source>
</evidence>
<organism evidence="6 7">
    <name type="scientific">Bagarius yarrelli</name>
    <name type="common">Goonch</name>
    <name type="synonym">Bagrus yarrelli</name>
    <dbReference type="NCBI Taxonomy" id="175774"/>
    <lineage>
        <taxon>Eukaryota</taxon>
        <taxon>Metazoa</taxon>
        <taxon>Chordata</taxon>
        <taxon>Craniata</taxon>
        <taxon>Vertebrata</taxon>
        <taxon>Euteleostomi</taxon>
        <taxon>Actinopterygii</taxon>
        <taxon>Neopterygii</taxon>
        <taxon>Teleostei</taxon>
        <taxon>Ostariophysi</taxon>
        <taxon>Siluriformes</taxon>
        <taxon>Sisoridae</taxon>
        <taxon>Sisorinae</taxon>
        <taxon>Bagarius</taxon>
    </lineage>
</organism>
<evidence type="ECO:0000256" key="4">
    <source>
        <dbReference type="SAM" id="MobiDB-lite"/>
    </source>
</evidence>
<dbReference type="PROSITE" id="PS50235">
    <property type="entry name" value="USP_3"/>
    <property type="match status" value="1"/>
</dbReference>
<keyword evidence="2 3" id="KW-0378">Hydrolase</keyword>
<gene>
    <name evidence="6" type="ORF">Baya_5172</name>
</gene>
<comment type="similarity">
    <text evidence="3">Belongs to the peptidase C19 family.</text>
</comment>
<comment type="caution">
    <text evidence="6">The sequence shown here is derived from an EMBL/GenBank/DDBJ whole genome shotgun (WGS) entry which is preliminary data.</text>
</comment>
<keyword evidence="3" id="KW-0788">Thiol protease</keyword>
<dbReference type="PROSITE" id="PS00972">
    <property type="entry name" value="USP_1"/>
    <property type="match status" value="1"/>
</dbReference>
<dbReference type="SUPFAM" id="SSF54001">
    <property type="entry name" value="Cysteine proteinases"/>
    <property type="match status" value="1"/>
</dbReference>
<comment type="catalytic activity">
    <reaction evidence="1 3">
        <text>Thiol-dependent hydrolysis of ester, thioester, amide, peptide and isopeptide bonds formed by the C-terminal Gly of ubiquitin (a 76-residue protein attached to proteins as an intracellular targeting signal).</text>
        <dbReference type="EC" id="3.4.19.12"/>
    </reaction>
</comment>
<dbReference type="PANTHER" id="PTHR21646">
    <property type="entry name" value="UBIQUITIN CARBOXYL-TERMINAL HYDROLASE"/>
    <property type="match status" value="1"/>
</dbReference>
<dbReference type="InterPro" id="IPR001394">
    <property type="entry name" value="Peptidase_C19_UCH"/>
</dbReference>
<dbReference type="GO" id="GO:0006508">
    <property type="term" value="P:proteolysis"/>
    <property type="evidence" value="ECO:0007669"/>
    <property type="project" value="UniProtKB-KW"/>
</dbReference>
<dbReference type="GO" id="GO:0004843">
    <property type="term" value="F:cysteine-type deubiquitinase activity"/>
    <property type="evidence" value="ECO:0007669"/>
    <property type="project" value="UniProtKB-UniRule"/>
</dbReference>
<dbReference type="Pfam" id="PF00443">
    <property type="entry name" value="UCH"/>
    <property type="match status" value="2"/>
</dbReference>
<dbReference type="AlphaFoldDB" id="A0A556TTY0"/>
<dbReference type="OrthoDB" id="2020758at2759"/>
<evidence type="ECO:0000313" key="6">
    <source>
        <dbReference type="EMBL" id="TSK67195.1"/>
    </source>
</evidence>
<keyword evidence="7" id="KW-1185">Reference proteome</keyword>
<feature type="compositionally biased region" description="Polar residues" evidence="4">
    <location>
        <begin position="404"/>
        <end position="413"/>
    </location>
</feature>
<feature type="compositionally biased region" description="Polar residues" evidence="4">
    <location>
        <begin position="425"/>
        <end position="434"/>
    </location>
</feature>
<dbReference type="PANTHER" id="PTHR21646:SF12">
    <property type="entry name" value="UBIQUITIN CARBOXYL-TERMINAL HYDROLASE 16"/>
    <property type="match status" value="1"/>
</dbReference>
<feature type="compositionally biased region" description="Basic residues" evidence="4">
    <location>
        <begin position="349"/>
        <end position="367"/>
    </location>
</feature>
<dbReference type="GO" id="GO:0016579">
    <property type="term" value="P:protein deubiquitination"/>
    <property type="evidence" value="ECO:0007669"/>
    <property type="project" value="InterPro"/>
</dbReference>
<feature type="region of interest" description="Disordered" evidence="4">
    <location>
        <begin position="1"/>
        <end position="26"/>
    </location>
</feature>
<evidence type="ECO:0000256" key="2">
    <source>
        <dbReference type="ARBA" id="ARBA00022801"/>
    </source>
</evidence>
<evidence type="ECO:0000313" key="7">
    <source>
        <dbReference type="Proteomes" id="UP000319801"/>
    </source>
</evidence>
<dbReference type="InterPro" id="IPR018200">
    <property type="entry name" value="USP_CS"/>
</dbReference>
<evidence type="ECO:0000259" key="5">
    <source>
        <dbReference type="PROSITE" id="PS50235"/>
    </source>
</evidence>
<dbReference type="InterPro" id="IPR028889">
    <property type="entry name" value="USP"/>
</dbReference>
<name>A0A556TTY0_BAGYA</name>